<evidence type="ECO:0000313" key="2">
    <source>
        <dbReference type="Proteomes" id="UP000016567"/>
    </source>
</evidence>
<keyword evidence="2" id="KW-1185">Reference proteome</keyword>
<name>U3C3Y5_9VIBR</name>
<comment type="caution">
    <text evidence="1">The sequence shown here is derived from an EMBL/GenBank/DDBJ whole genome shotgun (WGS) entry which is preliminary data.</text>
</comment>
<dbReference type="InterPro" id="IPR007922">
    <property type="entry name" value="DciA-like"/>
</dbReference>
<dbReference type="eggNOG" id="COG4701">
    <property type="taxonomic scope" value="Bacteria"/>
</dbReference>
<evidence type="ECO:0000313" key="1">
    <source>
        <dbReference type="EMBL" id="GAD76149.1"/>
    </source>
</evidence>
<accession>U3C3Y5</accession>
<sequence length="155" mass="17480">MRDHRPTLTDTLIAESQFKQIQQHAEEILQLNQALQAILPNGTADHCRVANIRHGQLLIDVSSAAIKMKINYDRMMILNKLRTQGYAKLISIDVRINPSLYRNHASKEQKTKRPPLSQAAADSLLIIADVAPPKIQDRLKRLAAMAKQTDKKKPS</sequence>
<dbReference type="STRING" id="1219077.VAZ01S_038_00280"/>
<dbReference type="EMBL" id="BATL01000038">
    <property type="protein sequence ID" value="GAD76149.1"/>
    <property type="molecule type" value="Genomic_DNA"/>
</dbReference>
<dbReference type="RefSeq" id="WP_021709899.1">
    <property type="nucleotide sequence ID" value="NZ_BAOB01000008.1"/>
</dbReference>
<proteinExistence type="predicted"/>
<dbReference type="Proteomes" id="UP000016567">
    <property type="component" value="Unassembled WGS sequence"/>
</dbReference>
<organism evidence="1 2">
    <name type="scientific">Vibrio azureus NBRC 104587</name>
    <dbReference type="NCBI Taxonomy" id="1219077"/>
    <lineage>
        <taxon>Bacteria</taxon>
        <taxon>Pseudomonadati</taxon>
        <taxon>Pseudomonadota</taxon>
        <taxon>Gammaproteobacteria</taxon>
        <taxon>Vibrionales</taxon>
        <taxon>Vibrionaceae</taxon>
        <taxon>Vibrio</taxon>
    </lineage>
</organism>
<gene>
    <name evidence="1" type="ORF">VAZ01S_038_00280</name>
</gene>
<evidence type="ECO:0008006" key="3">
    <source>
        <dbReference type="Google" id="ProtNLM"/>
    </source>
</evidence>
<protein>
    <recommendedName>
        <fullName evidence="3">DUF721 domain-containing protein</fullName>
    </recommendedName>
</protein>
<dbReference type="OrthoDB" id="5767011at2"/>
<reference evidence="1 2" key="1">
    <citation type="submission" date="2013-09" db="EMBL/GenBank/DDBJ databases">
        <title>Whole genome shotgun sequence of Vibrio azureus NBRC 104587.</title>
        <authorList>
            <person name="Isaki S."/>
            <person name="Hosoyama A."/>
            <person name="Numata M."/>
            <person name="Hashimoto M."/>
            <person name="Hosoyama Y."/>
            <person name="Tsuchikane K."/>
            <person name="Noguchi M."/>
            <person name="Hirakata S."/>
            <person name="Ichikawa N."/>
            <person name="Ohji S."/>
            <person name="Yamazoe A."/>
            <person name="Fujita N."/>
        </authorList>
    </citation>
    <scope>NUCLEOTIDE SEQUENCE [LARGE SCALE GENOMIC DNA]</scope>
    <source>
        <strain evidence="1 2">NBRC 104587</strain>
    </source>
</reference>
<dbReference type="AlphaFoldDB" id="U3C3Y5"/>
<dbReference type="Pfam" id="PF05258">
    <property type="entry name" value="DciA"/>
    <property type="match status" value="1"/>
</dbReference>